<dbReference type="InterPro" id="IPR011579">
    <property type="entry name" value="ATPase_dom"/>
</dbReference>
<evidence type="ECO:0000259" key="1">
    <source>
        <dbReference type="Pfam" id="PF01637"/>
    </source>
</evidence>
<dbReference type="EMBL" id="JBBNFP010000015">
    <property type="protein sequence ID" value="MEQ2486498.1"/>
    <property type="molecule type" value="Genomic_DNA"/>
</dbReference>
<gene>
    <name evidence="2" type="ORF">AAAT34_05430</name>
</gene>
<dbReference type="RefSeq" id="WP_287769267.1">
    <property type="nucleotide sequence ID" value="NZ_JAHKBE010000015.1"/>
</dbReference>
<comment type="caution">
    <text evidence="2">The sequence shown here is derived from an EMBL/GenBank/DDBJ whole genome shotgun (WGS) entry which is preliminary data.</text>
</comment>
<feature type="domain" description="ATPase" evidence="1">
    <location>
        <begin position="10"/>
        <end position="245"/>
    </location>
</feature>
<dbReference type="GO" id="GO:0005524">
    <property type="term" value="F:ATP binding"/>
    <property type="evidence" value="ECO:0007669"/>
    <property type="project" value="UniProtKB-KW"/>
</dbReference>
<dbReference type="InterPro" id="IPR027417">
    <property type="entry name" value="P-loop_NTPase"/>
</dbReference>
<dbReference type="PANTHER" id="PTHR34301:SF8">
    <property type="entry name" value="ATPASE DOMAIN-CONTAINING PROTEIN"/>
    <property type="match status" value="1"/>
</dbReference>
<keyword evidence="3" id="KW-1185">Reference proteome</keyword>
<dbReference type="Gene3D" id="3.40.50.300">
    <property type="entry name" value="P-loop containing nucleotide triphosphate hydrolases"/>
    <property type="match status" value="1"/>
</dbReference>
<sequence>MTGRIPAAYFCDRVVESKVLSQALLSQMNVVVTSPRRMGKTALVDFVFQQEVIQKDYFTIDVDILHTTCFKEFIYALGTAAYDKIASRSDKMKRLFIATLRSLSASFGYDPIQNTPTFDIKLGDITTPDYTLREIFNFMEQADKRCLVVIDEFQQITKYPEKNIEAVLRSYIQKMSNANFVFAGSQRTVLEEMFLSSRRPFFQSAKLMQLDAIELSVYQDFVVGHFREGGKDINPEAVEVAYRSFRGVTLYMQRVMKDAYATTPQGATCDERLVEQLIDDFVAENDYRIRGLLAYISEPQKEVLYAIHDEKEAQGIVSAAFTKRHRLKSPSATQSAVQKLLEDDLLTRNGKVYSLSDPLMSLWLDKNIR</sequence>
<dbReference type="SUPFAM" id="SSF52540">
    <property type="entry name" value="P-loop containing nucleoside triphosphate hydrolases"/>
    <property type="match status" value="1"/>
</dbReference>
<organism evidence="2 3">
    <name type="scientific">Hallella faecis</name>
    <dbReference type="NCBI Taxonomy" id="2841596"/>
    <lineage>
        <taxon>Bacteria</taxon>
        <taxon>Pseudomonadati</taxon>
        <taxon>Bacteroidota</taxon>
        <taxon>Bacteroidia</taxon>
        <taxon>Bacteroidales</taxon>
        <taxon>Prevotellaceae</taxon>
        <taxon>Hallella</taxon>
    </lineage>
</organism>
<keyword evidence="2" id="KW-0547">Nucleotide-binding</keyword>
<protein>
    <submittedName>
        <fullName evidence="2">ATP-binding protein</fullName>
    </submittedName>
</protein>
<dbReference type="Pfam" id="PF01637">
    <property type="entry name" value="ATPase_2"/>
    <property type="match status" value="1"/>
</dbReference>
<evidence type="ECO:0000313" key="3">
    <source>
        <dbReference type="Proteomes" id="UP001487296"/>
    </source>
</evidence>
<name>A0ABV1FQ51_9BACT</name>
<dbReference type="PANTHER" id="PTHR34301">
    <property type="entry name" value="DNA-BINDING PROTEIN-RELATED"/>
    <property type="match status" value="1"/>
</dbReference>
<dbReference type="Proteomes" id="UP001487296">
    <property type="component" value="Unassembled WGS sequence"/>
</dbReference>
<reference evidence="2 3" key="1">
    <citation type="submission" date="2024-04" db="EMBL/GenBank/DDBJ databases">
        <title>Human intestinal bacterial collection.</title>
        <authorList>
            <person name="Pauvert C."/>
            <person name="Hitch T.C.A."/>
            <person name="Clavel T."/>
        </authorList>
    </citation>
    <scope>NUCLEOTIDE SEQUENCE [LARGE SCALE GENOMIC DNA]</scope>
    <source>
        <strain evidence="2 3">CLA-AA-H145</strain>
    </source>
</reference>
<accession>A0ABV1FQ51</accession>
<proteinExistence type="predicted"/>
<keyword evidence="2" id="KW-0067">ATP-binding</keyword>
<evidence type="ECO:0000313" key="2">
    <source>
        <dbReference type="EMBL" id="MEQ2486498.1"/>
    </source>
</evidence>